<proteinExistence type="predicted"/>
<evidence type="ECO:0000313" key="2">
    <source>
        <dbReference type="EMBL" id="DAC81113.1"/>
    </source>
</evidence>
<accession>A0A6F9EYK0</accession>
<reference evidence="2" key="1">
    <citation type="journal article" date="2020" name="J. ISSAAS">
        <title>Identification of Adomavirus Virion Proteins.</title>
        <authorList>
            <person name="Welch N.L."/>
            <person name="Tisza M.J."/>
            <person name="Starrett G.J."/>
            <person name="Belford A.K."/>
            <person name="Pastrana D.V."/>
            <person name="Pang Y.-Y.S."/>
            <person name="Schiller J.T."/>
            <person name="An P."/>
            <person name="Cantolupo P.G."/>
            <person name="Pipas J.M."/>
            <person name="Koda S."/>
            <person name="Subramaniam K."/>
            <person name="Waltzek T.B."/>
            <person name="Bian C."/>
            <person name="Shi Q."/>
            <person name="Ruan Z."/>
            <person name="Ng T.F.F."/>
            <person name="Buck C.B."/>
        </authorList>
    </citation>
    <scope>NUCLEOTIDE SEQUENCE</scope>
    <source>
        <strain evidence="2">5629</strain>
    </source>
</reference>
<name>A0A6F9EYK0_9VIRU</name>
<feature type="region of interest" description="Disordered" evidence="1">
    <location>
        <begin position="1"/>
        <end position="50"/>
    </location>
</feature>
<feature type="compositionally biased region" description="Basic and acidic residues" evidence="1">
    <location>
        <begin position="1"/>
        <end position="10"/>
    </location>
</feature>
<evidence type="ECO:0000256" key="1">
    <source>
        <dbReference type="SAM" id="MobiDB-lite"/>
    </source>
</evidence>
<sequence>MNNHDDRKDIGYMYGDNTAGNTPGNSDLSDMSSEEEEQDRDDEDDHDGKPFHYVIRRCTGIEMQEGEDFDDDDECEPAGKRLVWCGCMLYNRGVSYTGNKRRYKVITMSPVRCYSESK</sequence>
<dbReference type="EMBL" id="BK011012">
    <property type="protein sequence ID" value="DAC81113.1"/>
    <property type="molecule type" value="Genomic_DNA"/>
</dbReference>
<protein>
    <submittedName>
        <fullName evidence="2">LO1a</fullName>
    </submittedName>
</protein>
<organism evidence="2">
    <name type="scientific">Barramundi adomavirus</name>
    <dbReference type="NCBI Taxonomy" id="2609870"/>
    <lineage>
        <taxon>Viruses</taxon>
        <taxon>Adomaviruses</taxon>
    </lineage>
</organism>
<feature type="compositionally biased region" description="Acidic residues" evidence="1">
    <location>
        <begin position="32"/>
        <end position="45"/>
    </location>
</feature>